<feature type="region of interest" description="Disordered" evidence="1">
    <location>
        <begin position="321"/>
        <end position="351"/>
    </location>
</feature>
<dbReference type="Proteomes" id="UP000799770">
    <property type="component" value="Unassembled WGS sequence"/>
</dbReference>
<name>A0A6A5Z707_9PLEO</name>
<reference evidence="2" key="1">
    <citation type="journal article" date="2020" name="Stud. Mycol.">
        <title>101 Dothideomycetes genomes: a test case for predicting lifestyles and emergence of pathogens.</title>
        <authorList>
            <person name="Haridas S."/>
            <person name="Albert R."/>
            <person name="Binder M."/>
            <person name="Bloem J."/>
            <person name="Labutti K."/>
            <person name="Salamov A."/>
            <person name="Andreopoulos B."/>
            <person name="Baker S."/>
            <person name="Barry K."/>
            <person name="Bills G."/>
            <person name="Bluhm B."/>
            <person name="Cannon C."/>
            <person name="Castanera R."/>
            <person name="Culley D."/>
            <person name="Daum C."/>
            <person name="Ezra D."/>
            <person name="Gonzalez J."/>
            <person name="Henrissat B."/>
            <person name="Kuo A."/>
            <person name="Liang C."/>
            <person name="Lipzen A."/>
            <person name="Lutzoni F."/>
            <person name="Magnuson J."/>
            <person name="Mondo S."/>
            <person name="Nolan M."/>
            <person name="Ohm R."/>
            <person name="Pangilinan J."/>
            <person name="Park H.-J."/>
            <person name="Ramirez L."/>
            <person name="Alfaro M."/>
            <person name="Sun H."/>
            <person name="Tritt A."/>
            <person name="Yoshinaga Y."/>
            <person name="Zwiers L.-H."/>
            <person name="Turgeon B."/>
            <person name="Goodwin S."/>
            <person name="Spatafora J."/>
            <person name="Crous P."/>
            <person name="Grigoriev I."/>
        </authorList>
    </citation>
    <scope>NUCLEOTIDE SEQUENCE</scope>
    <source>
        <strain evidence="2">CBS 627.86</strain>
    </source>
</reference>
<proteinExistence type="predicted"/>
<accession>A0A6A5Z707</accession>
<evidence type="ECO:0000256" key="1">
    <source>
        <dbReference type="SAM" id="MobiDB-lite"/>
    </source>
</evidence>
<keyword evidence="3" id="KW-1185">Reference proteome</keyword>
<evidence type="ECO:0000313" key="2">
    <source>
        <dbReference type="EMBL" id="KAF2114946.1"/>
    </source>
</evidence>
<feature type="region of interest" description="Disordered" evidence="1">
    <location>
        <begin position="165"/>
        <end position="194"/>
    </location>
</feature>
<dbReference type="EMBL" id="ML977324">
    <property type="protein sequence ID" value="KAF2114946.1"/>
    <property type="molecule type" value="Genomic_DNA"/>
</dbReference>
<protein>
    <submittedName>
        <fullName evidence="2">Uncharacterized protein</fullName>
    </submittedName>
</protein>
<gene>
    <name evidence="2" type="ORF">BDV96DRAFT_646810</name>
</gene>
<feature type="region of interest" description="Disordered" evidence="1">
    <location>
        <begin position="1"/>
        <end position="26"/>
    </location>
</feature>
<feature type="compositionally biased region" description="Basic and acidic residues" evidence="1">
    <location>
        <begin position="90"/>
        <end position="100"/>
    </location>
</feature>
<organism evidence="2 3">
    <name type="scientific">Lophiotrema nucula</name>
    <dbReference type="NCBI Taxonomy" id="690887"/>
    <lineage>
        <taxon>Eukaryota</taxon>
        <taxon>Fungi</taxon>
        <taxon>Dikarya</taxon>
        <taxon>Ascomycota</taxon>
        <taxon>Pezizomycotina</taxon>
        <taxon>Dothideomycetes</taxon>
        <taxon>Pleosporomycetidae</taxon>
        <taxon>Pleosporales</taxon>
        <taxon>Lophiotremataceae</taxon>
        <taxon>Lophiotrema</taxon>
    </lineage>
</organism>
<feature type="region of interest" description="Disordered" evidence="1">
    <location>
        <begin position="76"/>
        <end position="100"/>
    </location>
</feature>
<sequence length="380" mass="39746">MAARRTKRNLQAVTESRVPSGGLGRVQPCECDLVGEGEAGNVMGSQTQQVAATLTFDGPLTVFQGENGAKGQLRVAERGSDDEANGAGRTGEERGGEGTDDVLESKLEAGDGRLHSRGAAQRQIRVAGPRPACSTEALLIGHAFTLATGIGSAQIAAQPPLILTRAAGDDAGSPPDVDHRHGQTPQAVSERQRKRHQCSVAEKQRLAVQQPLASCQCQSRRRAPVRPSWSERTAGAGAVRYAELLVAIIPLPAAGTLLLDVCVSLRPREGLRAMSRCARDFVFTNAPGADPSWRVGRGAFAASPESPQMGEKVALPLAATRLDSPGSSGNGKDSKAGYRATPPKLLTSPSSRGASIHAILDAPETCLGLHIHGRLTPPIT</sequence>
<dbReference type="AlphaFoldDB" id="A0A6A5Z707"/>
<evidence type="ECO:0000313" key="3">
    <source>
        <dbReference type="Proteomes" id="UP000799770"/>
    </source>
</evidence>